<dbReference type="AlphaFoldDB" id="A0A3S3P1M6"/>
<dbReference type="RefSeq" id="WP_128218806.1">
    <property type="nucleotide sequence ID" value="NZ_RBZY01000068.1"/>
</dbReference>
<dbReference type="EMBL" id="RBZY01000068">
    <property type="protein sequence ID" value="RWR16047.1"/>
    <property type="molecule type" value="Genomic_DNA"/>
</dbReference>
<proteinExistence type="predicted"/>
<keyword evidence="1" id="KW-0812">Transmembrane</keyword>
<evidence type="ECO:0000313" key="3">
    <source>
        <dbReference type="Proteomes" id="UP000285970"/>
    </source>
</evidence>
<sequence>MNRRRLRRSLGLLAPLLGVVVVLVVLHGAGVSLTVPGVLGVVLLLVVARLVIGLARGRRTDRE</sequence>
<feature type="transmembrane region" description="Helical" evidence="1">
    <location>
        <begin position="38"/>
        <end position="55"/>
    </location>
</feature>
<gene>
    <name evidence="2" type="ORF">D8Y23_14520</name>
</gene>
<name>A0A3S3P1M6_9MICO</name>
<reference evidence="2 3" key="1">
    <citation type="journal article" date="2018" name="Front. Microbiol.">
        <title>Novel Insights Into Bacterial Dimethylsulfoniopropionate Catabolism in the East China Sea.</title>
        <authorList>
            <person name="Liu J."/>
            <person name="Liu J."/>
            <person name="Zhang S.H."/>
            <person name="Liang J."/>
            <person name="Lin H."/>
            <person name="Song D."/>
            <person name="Yang G.P."/>
            <person name="Todd J.D."/>
            <person name="Zhang X.H."/>
        </authorList>
    </citation>
    <scope>NUCLEOTIDE SEQUENCE [LARGE SCALE GENOMIC DNA]</scope>
    <source>
        <strain evidence="2 3">ZYFD042</strain>
    </source>
</reference>
<evidence type="ECO:0000313" key="2">
    <source>
        <dbReference type="EMBL" id="RWR16047.1"/>
    </source>
</evidence>
<comment type="caution">
    <text evidence="2">The sequence shown here is derived from an EMBL/GenBank/DDBJ whole genome shotgun (WGS) entry which is preliminary data.</text>
</comment>
<keyword evidence="1" id="KW-1133">Transmembrane helix</keyword>
<organism evidence="2 3">
    <name type="scientific">Microbacterium enclense</name>
    <dbReference type="NCBI Taxonomy" id="993073"/>
    <lineage>
        <taxon>Bacteria</taxon>
        <taxon>Bacillati</taxon>
        <taxon>Actinomycetota</taxon>
        <taxon>Actinomycetes</taxon>
        <taxon>Micrococcales</taxon>
        <taxon>Microbacteriaceae</taxon>
        <taxon>Microbacterium</taxon>
    </lineage>
</organism>
<dbReference type="Proteomes" id="UP000285970">
    <property type="component" value="Unassembled WGS sequence"/>
</dbReference>
<keyword evidence="1" id="KW-0472">Membrane</keyword>
<evidence type="ECO:0000256" key="1">
    <source>
        <dbReference type="SAM" id="Phobius"/>
    </source>
</evidence>
<protein>
    <submittedName>
        <fullName evidence="2">Uncharacterized protein</fullName>
    </submittedName>
</protein>
<accession>A0A3S3P1M6</accession>